<evidence type="ECO:0000313" key="9">
    <source>
        <dbReference type="EMBL" id="KXG77769.1"/>
    </source>
</evidence>
<feature type="modified residue" description="FMN phosphoryl threonine" evidence="6">
    <location>
        <position position="175"/>
    </location>
</feature>
<keyword evidence="6" id="KW-1278">Translocase</keyword>
<dbReference type="GO" id="GO:0005886">
    <property type="term" value="C:plasma membrane"/>
    <property type="evidence" value="ECO:0007669"/>
    <property type="project" value="UniProtKB-SubCell"/>
</dbReference>
<dbReference type="Pfam" id="PF04205">
    <property type="entry name" value="FMN_bind"/>
    <property type="match status" value="1"/>
</dbReference>
<keyword evidence="3 6" id="KW-0285">Flavoprotein</keyword>
<dbReference type="EMBL" id="LOEE01000010">
    <property type="protein sequence ID" value="KXG77769.1"/>
    <property type="molecule type" value="Genomic_DNA"/>
</dbReference>
<dbReference type="InterPro" id="IPR010209">
    <property type="entry name" value="Ion_transpt_RnfG/RsxG"/>
</dbReference>
<comment type="cofactor">
    <cofactor evidence="6">
        <name>FMN</name>
        <dbReference type="ChEBI" id="CHEBI:58210"/>
    </cofactor>
</comment>
<feature type="transmembrane region" description="Helical" evidence="7">
    <location>
        <begin position="6"/>
        <end position="26"/>
    </location>
</feature>
<dbReference type="RefSeq" id="WP_068554529.1">
    <property type="nucleotide sequence ID" value="NZ_LOEE01000010.1"/>
</dbReference>
<keyword evidence="2 6" id="KW-0597">Phosphoprotein</keyword>
<keyword evidence="6" id="KW-1003">Cell membrane</keyword>
<sequence length="200" mass="22530">MKKGALYSVLFMMVMTTIFTFLLAAVNQNTLAVIRNNQMIKNQKKILYAFAIPYRESMTAPQINELYHQHIKESKNENLTIYEGYMNDQLIGYAIAIEGPGLWGNIRGVVAINDAYDTILGINFLSHSETPGLGGRIDEDWFKEQFRNIKIRATPPYVIYRPSPDGTVDAISGATLTSKAVLAIINKELTVFFKAMEGRK</sequence>
<evidence type="ECO:0000256" key="7">
    <source>
        <dbReference type="SAM" id="Phobius"/>
    </source>
</evidence>
<dbReference type="OrthoDB" id="9794010at2"/>
<proteinExistence type="inferred from homology"/>
<gene>
    <name evidence="9" type="primary">rnfG_1</name>
    <name evidence="6" type="synonym">rnfG</name>
    <name evidence="9" type="ORF">AN619_03710</name>
</gene>
<dbReference type="InterPro" id="IPR007329">
    <property type="entry name" value="FMN-bd"/>
</dbReference>
<comment type="subunit">
    <text evidence="6">The complex is composed of six subunits: RnfA, RnfB, RnfC, RnfD, RnfE and RnfG.</text>
</comment>
<evidence type="ECO:0000256" key="1">
    <source>
        <dbReference type="ARBA" id="ARBA00022448"/>
    </source>
</evidence>
<comment type="caution">
    <text evidence="9">The sequence shown here is derived from an EMBL/GenBank/DDBJ whole genome shotgun (WGS) entry which is preliminary data.</text>
</comment>
<keyword evidence="10" id="KW-1185">Reference proteome</keyword>
<dbReference type="SMART" id="SM00900">
    <property type="entry name" value="FMN_bind"/>
    <property type="match status" value="1"/>
</dbReference>
<dbReference type="PANTHER" id="PTHR36118:SF1">
    <property type="entry name" value="ION-TRANSLOCATING OXIDOREDUCTASE COMPLEX SUBUNIT G"/>
    <property type="match status" value="1"/>
</dbReference>
<keyword evidence="4 6" id="KW-0288">FMN</keyword>
<dbReference type="GO" id="GO:0022900">
    <property type="term" value="P:electron transport chain"/>
    <property type="evidence" value="ECO:0007669"/>
    <property type="project" value="UniProtKB-UniRule"/>
</dbReference>
<dbReference type="PANTHER" id="PTHR36118">
    <property type="entry name" value="ION-TRANSLOCATING OXIDOREDUCTASE COMPLEX SUBUNIT G"/>
    <property type="match status" value="1"/>
</dbReference>
<dbReference type="STRING" id="520762.AN619_03710"/>
<evidence type="ECO:0000256" key="2">
    <source>
        <dbReference type="ARBA" id="ARBA00022553"/>
    </source>
</evidence>
<protein>
    <recommendedName>
        <fullName evidence="6">Ion-translocating oxidoreductase complex subunit G</fullName>
        <ecNumber evidence="6">7.-.-.-</ecNumber>
    </recommendedName>
    <alternativeName>
        <fullName evidence="6">Rnf electron transport complex subunit G</fullName>
    </alternativeName>
</protein>
<dbReference type="AlphaFoldDB" id="A0A140LB44"/>
<evidence type="ECO:0000259" key="8">
    <source>
        <dbReference type="SMART" id="SM00900"/>
    </source>
</evidence>
<feature type="domain" description="FMN-binding" evidence="8">
    <location>
        <begin position="101"/>
        <end position="192"/>
    </location>
</feature>
<keyword evidence="6 7" id="KW-0812">Transmembrane</keyword>
<dbReference type="PATRIC" id="fig|520762.4.peg.419"/>
<dbReference type="Proteomes" id="UP000070456">
    <property type="component" value="Unassembled WGS sequence"/>
</dbReference>
<dbReference type="GO" id="GO:0009055">
    <property type="term" value="F:electron transfer activity"/>
    <property type="evidence" value="ECO:0007669"/>
    <property type="project" value="InterPro"/>
</dbReference>
<keyword evidence="6 7" id="KW-0472">Membrane</keyword>
<evidence type="ECO:0000313" key="10">
    <source>
        <dbReference type="Proteomes" id="UP000070456"/>
    </source>
</evidence>
<name>A0A140LB44_9FIRM</name>
<comment type="subcellular location">
    <subcellularLocation>
        <location evidence="6">Cell membrane</location>
        <topology evidence="6">Single-pass membrane protein</topology>
    </subcellularLocation>
</comment>
<keyword evidence="1 6" id="KW-0813">Transport</keyword>
<dbReference type="EC" id="7.-.-.-" evidence="6"/>
<evidence type="ECO:0000256" key="6">
    <source>
        <dbReference type="HAMAP-Rule" id="MF_00479"/>
    </source>
</evidence>
<dbReference type="PIRSF" id="PIRSF006091">
    <property type="entry name" value="E_trnsport_RnfG"/>
    <property type="match status" value="1"/>
</dbReference>
<keyword evidence="5 6" id="KW-0249">Electron transport</keyword>
<evidence type="ECO:0000256" key="3">
    <source>
        <dbReference type="ARBA" id="ARBA00022630"/>
    </source>
</evidence>
<comment type="function">
    <text evidence="6">Part of a membrane-bound complex that couples electron transfer with translocation of ions across the membrane.</text>
</comment>
<evidence type="ECO:0000256" key="5">
    <source>
        <dbReference type="ARBA" id="ARBA00022982"/>
    </source>
</evidence>
<comment type="similarity">
    <text evidence="6">Belongs to the RnfG family.</text>
</comment>
<dbReference type="GO" id="GO:0010181">
    <property type="term" value="F:FMN binding"/>
    <property type="evidence" value="ECO:0007669"/>
    <property type="project" value="InterPro"/>
</dbReference>
<accession>A0A140LB44</accession>
<evidence type="ECO:0000256" key="4">
    <source>
        <dbReference type="ARBA" id="ARBA00022643"/>
    </source>
</evidence>
<reference evidence="9 10" key="1">
    <citation type="submission" date="2015-12" db="EMBL/GenBank/DDBJ databases">
        <title>Draft genome sequence of the thermoanaerobe Thermotalea metallivorans, an isolate from the runoff channel of the Great Artesian Basin, Australia.</title>
        <authorList>
            <person name="Patel B.K."/>
        </authorList>
    </citation>
    <scope>NUCLEOTIDE SEQUENCE [LARGE SCALE GENOMIC DNA]</scope>
    <source>
        <strain evidence="9 10">B2-1</strain>
    </source>
</reference>
<organism evidence="9 10">
    <name type="scientific">Thermotalea metallivorans</name>
    <dbReference type="NCBI Taxonomy" id="520762"/>
    <lineage>
        <taxon>Bacteria</taxon>
        <taxon>Bacillati</taxon>
        <taxon>Bacillota</taxon>
        <taxon>Clostridia</taxon>
        <taxon>Peptostreptococcales</taxon>
        <taxon>Thermotaleaceae</taxon>
        <taxon>Thermotalea</taxon>
    </lineage>
</organism>
<dbReference type="HAMAP" id="MF_00479">
    <property type="entry name" value="RsxG_RnfG"/>
    <property type="match status" value="1"/>
</dbReference>
<keyword evidence="6 7" id="KW-1133">Transmembrane helix</keyword>